<dbReference type="EMBL" id="CAJPWZ010001212">
    <property type="protein sequence ID" value="CAG2209766.1"/>
    <property type="molecule type" value="Genomic_DNA"/>
</dbReference>
<reference evidence="2" key="1">
    <citation type="submission" date="2021-03" db="EMBL/GenBank/DDBJ databases">
        <authorList>
            <person name="Bekaert M."/>
        </authorList>
    </citation>
    <scope>NUCLEOTIDE SEQUENCE</scope>
</reference>
<dbReference type="SMART" id="SM00137">
    <property type="entry name" value="MAM"/>
    <property type="match status" value="1"/>
</dbReference>
<sequence>MEPVVKKDLLVLMRLVKDGLIKENVVMANHVVNGKTKTSYTGPSSSAEGTYYKYIEVSDLLNGARAILTTDATNLQACPYCLSFKYHMYGSGIGSLEVFAGDKTSSLKSIWKKIGAQTQNPDKWDTGTIYIPLFSNLAVTIEGTRGKAFTGDIAIDDILLKAGACSKCYFIIAIIMIIHEIFPNKYYAYNRQTIISFLCNVERLP</sequence>
<keyword evidence="3" id="KW-1185">Reference proteome</keyword>
<name>A0A8S3RSP4_MYTED</name>
<dbReference type="Pfam" id="PF00629">
    <property type="entry name" value="MAM"/>
    <property type="match status" value="1"/>
</dbReference>
<accession>A0A8S3RSP4</accession>
<dbReference type="InterPro" id="IPR051560">
    <property type="entry name" value="MAM_domain-containing"/>
</dbReference>
<dbReference type="PROSITE" id="PS50060">
    <property type="entry name" value="MAM_2"/>
    <property type="match status" value="1"/>
</dbReference>
<proteinExistence type="predicted"/>
<evidence type="ECO:0000313" key="2">
    <source>
        <dbReference type="EMBL" id="CAG2209766.1"/>
    </source>
</evidence>
<dbReference type="SUPFAM" id="SSF49899">
    <property type="entry name" value="Concanavalin A-like lectins/glucanases"/>
    <property type="match status" value="1"/>
</dbReference>
<dbReference type="AlphaFoldDB" id="A0A8S3RSP4"/>
<dbReference type="InterPro" id="IPR013320">
    <property type="entry name" value="ConA-like_dom_sf"/>
</dbReference>
<dbReference type="Proteomes" id="UP000683360">
    <property type="component" value="Unassembled WGS sequence"/>
</dbReference>
<dbReference type="PANTHER" id="PTHR23282:SF142">
    <property type="entry name" value="MAM DOMAIN-CONTAINING PROTEIN"/>
    <property type="match status" value="1"/>
</dbReference>
<gene>
    <name evidence="2" type="ORF">MEDL_23879</name>
</gene>
<organism evidence="2 3">
    <name type="scientific">Mytilus edulis</name>
    <name type="common">Blue mussel</name>
    <dbReference type="NCBI Taxonomy" id="6550"/>
    <lineage>
        <taxon>Eukaryota</taxon>
        <taxon>Metazoa</taxon>
        <taxon>Spiralia</taxon>
        <taxon>Lophotrochozoa</taxon>
        <taxon>Mollusca</taxon>
        <taxon>Bivalvia</taxon>
        <taxon>Autobranchia</taxon>
        <taxon>Pteriomorphia</taxon>
        <taxon>Mytilida</taxon>
        <taxon>Mytiloidea</taxon>
        <taxon>Mytilidae</taxon>
        <taxon>Mytilinae</taxon>
        <taxon>Mytilus</taxon>
    </lineage>
</organism>
<protein>
    <recommendedName>
        <fullName evidence="1">MAM domain-containing protein</fullName>
    </recommendedName>
</protein>
<dbReference type="PRINTS" id="PR00020">
    <property type="entry name" value="MAMDOMAIN"/>
</dbReference>
<dbReference type="InterPro" id="IPR000998">
    <property type="entry name" value="MAM_dom"/>
</dbReference>
<feature type="domain" description="MAM" evidence="1">
    <location>
        <begin position="44"/>
        <end position="167"/>
    </location>
</feature>
<evidence type="ECO:0000313" key="3">
    <source>
        <dbReference type="Proteomes" id="UP000683360"/>
    </source>
</evidence>
<dbReference type="GO" id="GO:0016020">
    <property type="term" value="C:membrane"/>
    <property type="evidence" value="ECO:0007669"/>
    <property type="project" value="InterPro"/>
</dbReference>
<dbReference type="CDD" id="cd06263">
    <property type="entry name" value="MAM"/>
    <property type="match status" value="1"/>
</dbReference>
<dbReference type="OrthoDB" id="6123585at2759"/>
<comment type="caution">
    <text evidence="2">The sequence shown here is derived from an EMBL/GenBank/DDBJ whole genome shotgun (WGS) entry which is preliminary data.</text>
</comment>
<dbReference type="PANTHER" id="PTHR23282">
    <property type="entry name" value="APICAL ENDOSOMAL GLYCOPROTEIN PRECURSOR"/>
    <property type="match status" value="1"/>
</dbReference>
<dbReference type="Gene3D" id="2.60.120.200">
    <property type="match status" value="1"/>
</dbReference>
<evidence type="ECO:0000259" key="1">
    <source>
        <dbReference type="PROSITE" id="PS50060"/>
    </source>
</evidence>